<proteinExistence type="inferred from homology"/>
<evidence type="ECO:0000256" key="4">
    <source>
        <dbReference type="ARBA" id="ARBA00022618"/>
    </source>
</evidence>
<sequence length="859" mass="95705">MQTKKTDTSKSEKAAAMAGKTWTILKSETTAFVIGLLCVIFGVYLLLAFSSFFFTGGNDQSILSHPNPSELLETGNRIQNYAGARGAQLAQFLINDCFGFSAYCIIIFLVVAGMKLMKAYEFRIRYWFLGCATVMVWLSVTLGFAFGGLLENSYIYPGGLHGYNVSLWIRSQIGAPGLILVLLATAILFGVALTRQTMGVVRKALHPQKGNNAAMAEEVTPQPEPTYRKPVVDEPEVTAAEDESEKKEKKESFWKSWTHRKPKQKKEEEETPQEEPEKAAEPVKEEPEKVIVKEEPAPERVIDLPIDTEEEDEKKHPFEVKPALEEDFDKEEEEPAFEVSNDTKEEDQAYRGDVSQPYNPRLDLEFYRFPTLDLLNTYQNDDPDIDMEEQNANKNRIIKVLRSFGIEISSIKASVGPTITLYEITPAEGVRISKIRNLEDDIALSLSALGIRIIAPIPGKGTIGIEVPNANPHIVPMSSILTSKKFQETTFDLPVALGKTITNEVFMVDLAKAPHMLVAGATGQGKSVGLNAIVTSLLYKKHPSELKFVIIDPKKVEFAIYAPIERHFLAKLPDGEDAIITDVTKVVQTLNSLCVEMDNRYKLLQNAGCRNIKEYNAKFINRQLNPENGHRFLPYIVIIIDEFGDLIMTAGKEVELPICRIAQLARAVGIHAIIATQRPTTNIITGTIKANFPARVAFRVASMMDSRTILDRPGAQQLIGKGDMLYLQGNDPVRVQCAFVDTPEVERIAEFIGKQQGYPTAFMLPEYVDENAEPSSAADVDMNRLDPLFEEAARLVIYHQQGSTSLIQRKFSIGYNRAGRIMDQLEKAGIVGPANGSKARDVLCLDENDLQMRMSSLKD</sequence>
<dbReference type="GO" id="GO:0005524">
    <property type="term" value="F:ATP binding"/>
    <property type="evidence" value="ECO:0007669"/>
    <property type="project" value="UniProtKB-UniRule"/>
</dbReference>
<comment type="caution">
    <text evidence="17">The sequence shown here is derived from an EMBL/GenBank/DDBJ whole genome shotgun (WGS) entry which is preliminary data.</text>
</comment>
<evidence type="ECO:0000256" key="7">
    <source>
        <dbReference type="ARBA" id="ARBA00022829"/>
    </source>
</evidence>
<keyword evidence="4" id="KW-0132">Cell division</keyword>
<evidence type="ECO:0000256" key="12">
    <source>
        <dbReference type="ARBA" id="ARBA00023306"/>
    </source>
</evidence>
<protein>
    <submittedName>
        <fullName evidence="17">DNA translocase FtsK</fullName>
    </submittedName>
</protein>
<dbReference type="Gene3D" id="3.40.50.300">
    <property type="entry name" value="P-loop containing nucleotide triphosphate hydrolases"/>
    <property type="match status" value="1"/>
</dbReference>
<dbReference type="InterPro" id="IPR041027">
    <property type="entry name" value="FtsK_alpha"/>
</dbReference>
<evidence type="ECO:0000313" key="18">
    <source>
        <dbReference type="Proteomes" id="UP000260862"/>
    </source>
</evidence>
<feature type="compositionally biased region" description="Basic and acidic residues" evidence="14">
    <location>
        <begin position="275"/>
        <end position="299"/>
    </location>
</feature>
<evidence type="ECO:0000256" key="1">
    <source>
        <dbReference type="ARBA" id="ARBA00004651"/>
    </source>
</evidence>
<feature type="compositionally biased region" description="Basic and acidic residues" evidence="14">
    <location>
        <begin position="341"/>
        <end position="350"/>
    </location>
</feature>
<name>A0A3E4MRD5_9BACT</name>
<feature type="region of interest" description="Disordered" evidence="14">
    <location>
        <begin position="327"/>
        <end position="356"/>
    </location>
</feature>
<dbReference type="PANTHER" id="PTHR22683">
    <property type="entry name" value="SPORULATION PROTEIN RELATED"/>
    <property type="match status" value="1"/>
</dbReference>
<dbReference type="Gene3D" id="3.30.980.40">
    <property type="match status" value="1"/>
</dbReference>
<keyword evidence="12" id="KW-0131">Cell cycle</keyword>
<dbReference type="GO" id="GO:0005886">
    <property type="term" value="C:plasma membrane"/>
    <property type="evidence" value="ECO:0007669"/>
    <property type="project" value="UniProtKB-SubCell"/>
</dbReference>
<dbReference type="InterPro" id="IPR002543">
    <property type="entry name" value="FtsK_dom"/>
</dbReference>
<dbReference type="Pfam" id="PF01580">
    <property type="entry name" value="FtsK_SpoIIIE"/>
    <property type="match status" value="1"/>
</dbReference>
<dbReference type="PROSITE" id="PS50901">
    <property type="entry name" value="FTSK"/>
    <property type="match status" value="1"/>
</dbReference>
<comment type="similarity">
    <text evidence="2">Belongs to the FtsK/SpoIIIE/SftA family.</text>
</comment>
<dbReference type="EMBL" id="QSQT01000038">
    <property type="protein sequence ID" value="RGK51896.1"/>
    <property type="molecule type" value="Genomic_DNA"/>
</dbReference>
<accession>A0A3E4MRD5</accession>
<keyword evidence="9 15" id="KW-1133">Transmembrane helix</keyword>
<dbReference type="InterPro" id="IPR027417">
    <property type="entry name" value="P-loop_NTPase"/>
</dbReference>
<dbReference type="SMART" id="SM00843">
    <property type="entry name" value="Ftsk_gamma"/>
    <property type="match status" value="1"/>
</dbReference>
<evidence type="ECO:0000256" key="15">
    <source>
        <dbReference type="SAM" id="Phobius"/>
    </source>
</evidence>
<dbReference type="InterPro" id="IPR025199">
    <property type="entry name" value="FtsK_4TM"/>
</dbReference>
<dbReference type="Pfam" id="PF09397">
    <property type="entry name" value="FtsK_gamma"/>
    <property type="match status" value="1"/>
</dbReference>
<dbReference type="RefSeq" id="WP_117673966.1">
    <property type="nucleotide sequence ID" value="NZ_CABOGR010000038.1"/>
</dbReference>
<dbReference type="SUPFAM" id="SSF46785">
    <property type="entry name" value="Winged helix' DNA-binding domain"/>
    <property type="match status" value="1"/>
</dbReference>
<dbReference type="AlphaFoldDB" id="A0A3E4MRD5"/>
<evidence type="ECO:0000256" key="3">
    <source>
        <dbReference type="ARBA" id="ARBA00022475"/>
    </source>
</evidence>
<keyword evidence="11 15" id="KW-0472">Membrane</keyword>
<keyword evidence="10" id="KW-0238">DNA-binding</keyword>
<keyword evidence="3" id="KW-1003">Cell membrane</keyword>
<feature type="compositionally biased region" description="Acidic residues" evidence="14">
    <location>
        <begin position="233"/>
        <end position="243"/>
    </location>
</feature>
<evidence type="ECO:0000256" key="8">
    <source>
        <dbReference type="ARBA" id="ARBA00022840"/>
    </source>
</evidence>
<dbReference type="Gene3D" id="1.10.10.10">
    <property type="entry name" value="Winged helix-like DNA-binding domain superfamily/Winged helix DNA-binding domain"/>
    <property type="match status" value="1"/>
</dbReference>
<feature type="domain" description="FtsK" evidence="16">
    <location>
        <begin position="502"/>
        <end position="707"/>
    </location>
</feature>
<evidence type="ECO:0000256" key="2">
    <source>
        <dbReference type="ARBA" id="ARBA00006474"/>
    </source>
</evidence>
<feature type="transmembrane region" description="Helical" evidence="15">
    <location>
        <begin position="173"/>
        <end position="193"/>
    </location>
</feature>
<dbReference type="InterPro" id="IPR018541">
    <property type="entry name" value="Ftsk_gamma"/>
</dbReference>
<evidence type="ECO:0000313" key="17">
    <source>
        <dbReference type="EMBL" id="RGK51896.1"/>
    </source>
</evidence>
<evidence type="ECO:0000256" key="14">
    <source>
        <dbReference type="SAM" id="MobiDB-lite"/>
    </source>
</evidence>
<keyword evidence="18" id="KW-1185">Reference proteome</keyword>
<evidence type="ECO:0000256" key="13">
    <source>
        <dbReference type="PROSITE-ProRule" id="PRU00289"/>
    </source>
</evidence>
<comment type="subcellular location">
    <subcellularLocation>
        <location evidence="1">Cell membrane</location>
        <topology evidence="1">Multi-pass membrane protein</topology>
    </subcellularLocation>
</comment>
<feature type="binding site" evidence="13">
    <location>
        <begin position="520"/>
        <end position="527"/>
    </location>
    <ligand>
        <name>ATP</name>
        <dbReference type="ChEBI" id="CHEBI:30616"/>
    </ligand>
</feature>
<dbReference type="Proteomes" id="UP000260862">
    <property type="component" value="Unassembled WGS sequence"/>
</dbReference>
<evidence type="ECO:0000256" key="5">
    <source>
        <dbReference type="ARBA" id="ARBA00022692"/>
    </source>
</evidence>
<dbReference type="SUPFAM" id="SSF52540">
    <property type="entry name" value="P-loop containing nucleoside triphosphate hydrolases"/>
    <property type="match status" value="1"/>
</dbReference>
<feature type="region of interest" description="Disordered" evidence="14">
    <location>
        <begin position="210"/>
        <end position="299"/>
    </location>
</feature>
<keyword evidence="7" id="KW-0159">Chromosome partition</keyword>
<dbReference type="InterPro" id="IPR036390">
    <property type="entry name" value="WH_DNA-bd_sf"/>
</dbReference>
<dbReference type="PANTHER" id="PTHR22683:SF41">
    <property type="entry name" value="DNA TRANSLOCASE FTSK"/>
    <property type="match status" value="1"/>
</dbReference>
<organism evidence="17 18">
    <name type="scientific">Phocaeicola plebeius</name>
    <dbReference type="NCBI Taxonomy" id="310297"/>
    <lineage>
        <taxon>Bacteria</taxon>
        <taxon>Pseudomonadati</taxon>
        <taxon>Bacteroidota</taxon>
        <taxon>Bacteroidia</taxon>
        <taxon>Bacteroidales</taxon>
        <taxon>Bacteroidaceae</taxon>
        <taxon>Phocaeicola</taxon>
    </lineage>
</organism>
<feature type="compositionally biased region" description="Basic and acidic residues" evidence="14">
    <location>
        <begin position="244"/>
        <end position="253"/>
    </location>
</feature>
<evidence type="ECO:0000259" key="16">
    <source>
        <dbReference type="PROSITE" id="PS50901"/>
    </source>
</evidence>
<reference evidence="17 18" key="1">
    <citation type="submission" date="2018-08" db="EMBL/GenBank/DDBJ databases">
        <title>A genome reference for cultivated species of the human gut microbiota.</title>
        <authorList>
            <person name="Zou Y."/>
            <person name="Xue W."/>
            <person name="Luo G."/>
        </authorList>
    </citation>
    <scope>NUCLEOTIDE SEQUENCE [LARGE SCALE GENOMIC DNA]</scope>
    <source>
        <strain evidence="17 18">TF10-3AC</strain>
    </source>
</reference>
<evidence type="ECO:0000256" key="11">
    <source>
        <dbReference type="ARBA" id="ARBA00023136"/>
    </source>
</evidence>
<feature type="transmembrane region" description="Helical" evidence="15">
    <location>
        <begin position="92"/>
        <end position="114"/>
    </location>
</feature>
<dbReference type="InterPro" id="IPR050206">
    <property type="entry name" value="FtsK/SpoIIIE/SftA"/>
</dbReference>
<dbReference type="InterPro" id="IPR036388">
    <property type="entry name" value="WH-like_DNA-bd_sf"/>
</dbReference>
<feature type="transmembrane region" description="Helical" evidence="15">
    <location>
        <begin position="30"/>
        <end position="54"/>
    </location>
</feature>
<dbReference type="Pfam" id="PF17854">
    <property type="entry name" value="FtsK_alpha"/>
    <property type="match status" value="1"/>
</dbReference>
<dbReference type="GO" id="GO:0051301">
    <property type="term" value="P:cell division"/>
    <property type="evidence" value="ECO:0007669"/>
    <property type="project" value="UniProtKB-KW"/>
</dbReference>
<feature type="transmembrane region" description="Helical" evidence="15">
    <location>
        <begin position="126"/>
        <end position="150"/>
    </location>
</feature>
<evidence type="ECO:0000256" key="9">
    <source>
        <dbReference type="ARBA" id="ARBA00022989"/>
    </source>
</evidence>
<dbReference type="GO" id="GO:0007059">
    <property type="term" value="P:chromosome segregation"/>
    <property type="evidence" value="ECO:0007669"/>
    <property type="project" value="UniProtKB-KW"/>
</dbReference>
<dbReference type="Pfam" id="PF13491">
    <property type="entry name" value="FtsK_4TM"/>
    <property type="match status" value="1"/>
</dbReference>
<keyword evidence="8 13" id="KW-0067">ATP-binding</keyword>
<keyword evidence="6 13" id="KW-0547">Nucleotide-binding</keyword>
<keyword evidence="5 15" id="KW-0812">Transmembrane</keyword>
<feature type="compositionally biased region" description="Acidic residues" evidence="14">
    <location>
        <begin position="327"/>
        <end position="336"/>
    </location>
</feature>
<dbReference type="GO" id="GO:0003677">
    <property type="term" value="F:DNA binding"/>
    <property type="evidence" value="ECO:0007669"/>
    <property type="project" value="UniProtKB-KW"/>
</dbReference>
<gene>
    <name evidence="17" type="ORF">DXD04_14825</name>
</gene>
<evidence type="ECO:0000256" key="10">
    <source>
        <dbReference type="ARBA" id="ARBA00023125"/>
    </source>
</evidence>
<evidence type="ECO:0000256" key="6">
    <source>
        <dbReference type="ARBA" id="ARBA00022741"/>
    </source>
</evidence>